<protein>
    <submittedName>
        <fullName evidence="11">Response regulator transcription factor</fullName>
    </submittedName>
</protein>
<feature type="domain" description="Response regulatory" evidence="9">
    <location>
        <begin position="4"/>
        <end position="118"/>
    </location>
</feature>
<evidence type="ECO:0000256" key="6">
    <source>
        <dbReference type="PROSITE-ProRule" id="PRU00169"/>
    </source>
</evidence>
<keyword evidence="12" id="KW-1185">Reference proteome</keyword>
<dbReference type="Gene3D" id="3.40.50.2300">
    <property type="match status" value="1"/>
</dbReference>
<dbReference type="SMART" id="SM00862">
    <property type="entry name" value="Trans_reg_C"/>
    <property type="match status" value="1"/>
</dbReference>
<name>A0ABU5SV35_9CYAN</name>
<evidence type="ECO:0000256" key="2">
    <source>
        <dbReference type="ARBA" id="ARBA00023012"/>
    </source>
</evidence>
<feature type="modified residue" description="4-aspartylphosphate" evidence="6">
    <location>
        <position position="53"/>
    </location>
</feature>
<dbReference type="InterPro" id="IPR001789">
    <property type="entry name" value="Sig_transdc_resp-reg_receiver"/>
</dbReference>
<dbReference type="CDD" id="cd00383">
    <property type="entry name" value="trans_reg_C"/>
    <property type="match status" value="1"/>
</dbReference>
<dbReference type="SUPFAM" id="SSF46894">
    <property type="entry name" value="C-terminal effector domain of the bipartite response regulators"/>
    <property type="match status" value="1"/>
</dbReference>
<feature type="domain" description="OmpR/PhoB-type" evidence="10">
    <location>
        <begin position="130"/>
        <end position="228"/>
    </location>
</feature>
<evidence type="ECO:0000256" key="1">
    <source>
        <dbReference type="ARBA" id="ARBA00022553"/>
    </source>
</evidence>
<dbReference type="PROSITE" id="PS51755">
    <property type="entry name" value="OMPR_PHOB"/>
    <property type="match status" value="1"/>
</dbReference>
<dbReference type="InterPro" id="IPR016032">
    <property type="entry name" value="Sig_transdc_resp-reg_C-effctor"/>
</dbReference>
<dbReference type="InterPro" id="IPR039420">
    <property type="entry name" value="WalR-like"/>
</dbReference>
<dbReference type="InterPro" id="IPR036388">
    <property type="entry name" value="WH-like_DNA-bd_sf"/>
</dbReference>
<dbReference type="PANTHER" id="PTHR48111">
    <property type="entry name" value="REGULATOR OF RPOS"/>
    <property type="match status" value="1"/>
</dbReference>
<evidence type="ECO:0000259" key="10">
    <source>
        <dbReference type="PROSITE" id="PS51755"/>
    </source>
</evidence>
<feature type="region of interest" description="Disordered" evidence="8">
    <location>
        <begin position="230"/>
        <end position="260"/>
    </location>
</feature>
<evidence type="ECO:0000256" key="3">
    <source>
        <dbReference type="ARBA" id="ARBA00023015"/>
    </source>
</evidence>
<keyword evidence="1 6" id="KW-0597">Phosphoprotein</keyword>
<evidence type="ECO:0000313" key="11">
    <source>
        <dbReference type="EMBL" id="MEA5442386.1"/>
    </source>
</evidence>
<dbReference type="Pfam" id="PF00072">
    <property type="entry name" value="Response_reg"/>
    <property type="match status" value="1"/>
</dbReference>
<evidence type="ECO:0000256" key="4">
    <source>
        <dbReference type="ARBA" id="ARBA00023125"/>
    </source>
</evidence>
<reference evidence="11 12" key="1">
    <citation type="submission" date="2023-12" db="EMBL/GenBank/DDBJ databases">
        <title>Baltic Sea Cyanobacteria.</title>
        <authorList>
            <person name="Delbaje E."/>
            <person name="Fewer D.P."/>
            <person name="Shishido T.K."/>
        </authorList>
    </citation>
    <scope>NUCLEOTIDE SEQUENCE [LARGE SCALE GENOMIC DNA]</scope>
    <source>
        <strain evidence="11 12">UHCC 0281</strain>
    </source>
</reference>
<dbReference type="SUPFAM" id="SSF52172">
    <property type="entry name" value="CheY-like"/>
    <property type="match status" value="1"/>
</dbReference>
<dbReference type="InterPro" id="IPR001867">
    <property type="entry name" value="OmpR/PhoB-type_DNA-bd"/>
</dbReference>
<dbReference type="Gene3D" id="6.10.250.690">
    <property type="match status" value="1"/>
</dbReference>
<keyword evidence="4 7" id="KW-0238">DNA-binding</keyword>
<dbReference type="PROSITE" id="PS50110">
    <property type="entry name" value="RESPONSE_REGULATORY"/>
    <property type="match status" value="1"/>
</dbReference>
<dbReference type="RefSeq" id="WP_323356461.1">
    <property type="nucleotide sequence ID" value="NZ_JAYGHY010000017.1"/>
</dbReference>
<dbReference type="EMBL" id="JAYGHY010000017">
    <property type="protein sequence ID" value="MEA5442386.1"/>
    <property type="molecule type" value="Genomic_DNA"/>
</dbReference>
<dbReference type="SMART" id="SM00448">
    <property type="entry name" value="REC"/>
    <property type="match status" value="1"/>
</dbReference>
<sequence length="260" mass="28960">MASRLLIVEDDPRMRTFLAGELNCEGYSVSEAEDGQGALMHLRDATTDLVLLDWTLPDFSGVEICRRLRSSGDITPVLMLTCHDDIRDRVEALDSGADDYILKPFSIEELLARIRAQLRRTAYWRGVANSDVLSCADVTVNTATREVTRAGEAISLSVREYDLLLCLLRGAGRVVPREEILREVWGENHFGDENLLGVYIRYLRRKLEPEGLPTLIQTVRGVGFMLREGELRPSDAAGNQPPPGDHPPPKRSRPSPPSAP</sequence>
<dbReference type="Pfam" id="PF00486">
    <property type="entry name" value="Trans_reg_C"/>
    <property type="match status" value="1"/>
</dbReference>
<accession>A0ABU5SV35</accession>
<dbReference type="Proteomes" id="UP001302329">
    <property type="component" value="Unassembled WGS sequence"/>
</dbReference>
<comment type="caution">
    <text evidence="11">The sequence shown here is derived from an EMBL/GenBank/DDBJ whole genome shotgun (WGS) entry which is preliminary data.</text>
</comment>
<feature type="DNA-binding region" description="OmpR/PhoB-type" evidence="7">
    <location>
        <begin position="130"/>
        <end position="228"/>
    </location>
</feature>
<dbReference type="PANTHER" id="PTHR48111:SF22">
    <property type="entry name" value="REGULATOR OF RPOS"/>
    <property type="match status" value="1"/>
</dbReference>
<gene>
    <name evidence="11" type="ORF">VB739_07465</name>
</gene>
<keyword evidence="5" id="KW-0804">Transcription</keyword>
<keyword evidence="3" id="KW-0805">Transcription regulation</keyword>
<evidence type="ECO:0000313" key="12">
    <source>
        <dbReference type="Proteomes" id="UP001302329"/>
    </source>
</evidence>
<organism evidence="11 12">
    <name type="scientific">Cyanobium gracile UHCC 0281</name>
    <dbReference type="NCBI Taxonomy" id="3110309"/>
    <lineage>
        <taxon>Bacteria</taxon>
        <taxon>Bacillati</taxon>
        <taxon>Cyanobacteriota</taxon>
        <taxon>Cyanophyceae</taxon>
        <taxon>Synechococcales</taxon>
        <taxon>Prochlorococcaceae</taxon>
        <taxon>Cyanobium</taxon>
    </lineage>
</organism>
<evidence type="ECO:0000256" key="7">
    <source>
        <dbReference type="PROSITE-ProRule" id="PRU01091"/>
    </source>
</evidence>
<proteinExistence type="predicted"/>
<evidence type="ECO:0000256" key="5">
    <source>
        <dbReference type="ARBA" id="ARBA00023163"/>
    </source>
</evidence>
<evidence type="ECO:0000256" key="8">
    <source>
        <dbReference type="SAM" id="MobiDB-lite"/>
    </source>
</evidence>
<evidence type="ECO:0000259" key="9">
    <source>
        <dbReference type="PROSITE" id="PS50110"/>
    </source>
</evidence>
<dbReference type="Gene3D" id="1.10.10.10">
    <property type="entry name" value="Winged helix-like DNA-binding domain superfamily/Winged helix DNA-binding domain"/>
    <property type="match status" value="1"/>
</dbReference>
<dbReference type="InterPro" id="IPR011006">
    <property type="entry name" value="CheY-like_superfamily"/>
</dbReference>
<keyword evidence="2" id="KW-0902">Two-component regulatory system</keyword>